<organism evidence="1 2">
    <name type="scientific">Actinacidiphila glaucinigra</name>
    <dbReference type="NCBI Taxonomy" id="235986"/>
    <lineage>
        <taxon>Bacteria</taxon>
        <taxon>Bacillati</taxon>
        <taxon>Actinomycetota</taxon>
        <taxon>Actinomycetes</taxon>
        <taxon>Kitasatosporales</taxon>
        <taxon>Streptomycetaceae</taxon>
        <taxon>Actinacidiphila</taxon>
    </lineage>
</organism>
<accession>A0A239JLN2</accession>
<reference evidence="1 2" key="1">
    <citation type="submission" date="2017-06" db="EMBL/GenBank/DDBJ databases">
        <authorList>
            <person name="Kim H.J."/>
            <person name="Triplett B.A."/>
        </authorList>
    </citation>
    <scope>NUCLEOTIDE SEQUENCE [LARGE SCALE GENOMIC DNA]</scope>
    <source>
        <strain evidence="1 2">CGMCC 4.1858</strain>
    </source>
</reference>
<name>A0A239JLN2_9ACTN</name>
<dbReference type="EMBL" id="FZOF01000013">
    <property type="protein sequence ID" value="SNT06811.1"/>
    <property type="molecule type" value="Genomic_DNA"/>
</dbReference>
<sequence>MAAQDSGGRSDSTRYRKGLRSHTLTWKKKCRMHILDDPTGLSTRAQNLLERTGWRDRQREPRLSTEFLRIRDRVGQLIPTPMMLVIRREGFDQRYGGLRYQVRSSYTIQGERHDMLREWHYDLGQRMATGSTHGWYFEWFGERVSSPVCYLVHTDGRVGVDDGGGTFLEIAPSLPALIESHALTDTVSTCDRITAEVDSSALAEQFAGLTDVPEASGPTIRWRLSDNVVVKEFLNWSSETPRRWCASIWSRSRTGRCQIEEAVARAAAMQQTMSVTG</sequence>
<proteinExistence type="predicted"/>
<gene>
    <name evidence="1" type="ORF">SAMN05216252_113106</name>
</gene>
<dbReference type="Proteomes" id="UP000198280">
    <property type="component" value="Unassembled WGS sequence"/>
</dbReference>
<dbReference type="AlphaFoldDB" id="A0A239JLN2"/>
<evidence type="ECO:0000313" key="2">
    <source>
        <dbReference type="Proteomes" id="UP000198280"/>
    </source>
</evidence>
<keyword evidence="2" id="KW-1185">Reference proteome</keyword>
<protein>
    <submittedName>
        <fullName evidence="1">Uncharacterized protein</fullName>
    </submittedName>
</protein>
<evidence type="ECO:0000313" key="1">
    <source>
        <dbReference type="EMBL" id="SNT06811.1"/>
    </source>
</evidence>